<keyword evidence="2" id="KW-1003">Cell membrane</keyword>
<organism evidence="9 10">
    <name type="scientific">Anaeromyxobacter paludicola</name>
    <dbReference type="NCBI Taxonomy" id="2918171"/>
    <lineage>
        <taxon>Bacteria</taxon>
        <taxon>Pseudomonadati</taxon>
        <taxon>Myxococcota</taxon>
        <taxon>Myxococcia</taxon>
        <taxon>Myxococcales</taxon>
        <taxon>Cystobacterineae</taxon>
        <taxon>Anaeromyxobacteraceae</taxon>
        <taxon>Anaeromyxobacter</taxon>
    </lineage>
</organism>
<comment type="subcellular location">
    <subcellularLocation>
        <location evidence="1">Cell membrane</location>
        <topology evidence="1">Single-pass type II membrane protein</topology>
    </subcellularLocation>
</comment>
<evidence type="ECO:0000256" key="2">
    <source>
        <dbReference type="ARBA" id="ARBA00022475"/>
    </source>
</evidence>
<keyword evidence="7" id="KW-0131">Cell cycle</keyword>
<gene>
    <name evidence="9" type="ORF">AMPC_34250</name>
</gene>
<protein>
    <recommendedName>
        <fullName evidence="11">Cell division protein FtsL</fullName>
    </recommendedName>
</protein>
<reference evidence="10" key="1">
    <citation type="journal article" date="2022" name="Int. J. Syst. Evol. Microbiol.">
        <title>Anaeromyxobacter oryzae sp. nov., Anaeromyxobacter diazotrophicus sp. nov. and Anaeromyxobacter paludicola sp. nov., isolated from paddy soils.</title>
        <authorList>
            <person name="Itoh H."/>
            <person name="Xu Z."/>
            <person name="Mise K."/>
            <person name="Masuda Y."/>
            <person name="Ushijima N."/>
            <person name="Hayakawa C."/>
            <person name="Shiratori Y."/>
            <person name="Senoo K."/>
        </authorList>
    </citation>
    <scope>NUCLEOTIDE SEQUENCE [LARGE SCALE GENOMIC DNA]</scope>
    <source>
        <strain evidence="10">Red630</strain>
    </source>
</reference>
<name>A0ABN6NE36_9BACT</name>
<dbReference type="Pfam" id="PF04999">
    <property type="entry name" value="FtsL"/>
    <property type="match status" value="1"/>
</dbReference>
<evidence type="ECO:0000256" key="5">
    <source>
        <dbReference type="ARBA" id="ARBA00022989"/>
    </source>
</evidence>
<accession>A0ABN6NE36</accession>
<feature type="region of interest" description="Disordered" evidence="8">
    <location>
        <begin position="113"/>
        <end position="146"/>
    </location>
</feature>
<evidence type="ECO:0000256" key="4">
    <source>
        <dbReference type="ARBA" id="ARBA00022692"/>
    </source>
</evidence>
<evidence type="ECO:0000256" key="8">
    <source>
        <dbReference type="SAM" id="MobiDB-lite"/>
    </source>
</evidence>
<evidence type="ECO:0000256" key="7">
    <source>
        <dbReference type="ARBA" id="ARBA00023306"/>
    </source>
</evidence>
<dbReference type="InterPro" id="IPR011922">
    <property type="entry name" value="Cell_div_FtsL"/>
</dbReference>
<dbReference type="RefSeq" id="WP_248342745.1">
    <property type="nucleotide sequence ID" value="NZ_AP025592.1"/>
</dbReference>
<keyword evidence="4" id="KW-0812">Transmembrane</keyword>
<evidence type="ECO:0000256" key="1">
    <source>
        <dbReference type="ARBA" id="ARBA00004401"/>
    </source>
</evidence>
<keyword evidence="10" id="KW-1185">Reference proteome</keyword>
<evidence type="ECO:0000313" key="9">
    <source>
        <dbReference type="EMBL" id="BDG10312.1"/>
    </source>
</evidence>
<evidence type="ECO:0008006" key="11">
    <source>
        <dbReference type="Google" id="ProtNLM"/>
    </source>
</evidence>
<evidence type="ECO:0000256" key="6">
    <source>
        <dbReference type="ARBA" id="ARBA00023136"/>
    </source>
</evidence>
<dbReference type="Proteomes" id="UP001162734">
    <property type="component" value="Chromosome"/>
</dbReference>
<evidence type="ECO:0000256" key="3">
    <source>
        <dbReference type="ARBA" id="ARBA00022618"/>
    </source>
</evidence>
<evidence type="ECO:0000313" key="10">
    <source>
        <dbReference type="Proteomes" id="UP001162734"/>
    </source>
</evidence>
<keyword evidence="6" id="KW-0472">Membrane</keyword>
<dbReference type="HAMAP" id="MF_00910">
    <property type="entry name" value="FtsL"/>
    <property type="match status" value="1"/>
</dbReference>
<proteinExistence type="inferred from homology"/>
<dbReference type="EMBL" id="AP025592">
    <property type="protein sequence ID" value="BDG10312.1"/>
    <property type="molecule type" value="Genomic_DNA"/>
</dbReference>
<sequence>MSADPGVCGQGGRVVRCAAWVALFSAVALFRIWSHTQVITSGYELARLEGEHQRLEDEHGRLQMEVARLRAPGRLERFARAQLGMAPPAPGTVMAGTEVGRVVVAERAGGVAADKGTLSSRKQQGRERTGHPAPAEPAVFKVASAG</sequence>
<keyword evidence="3" id="KW-0132">Cell division</keyword>
<keyword evidence="5" id="KW-1133">Transmembrane helix</keyword>